<dbReference type="EMBL" id="CYGV01001707">
    <property type="protein sequence ID" value="CUA76545.1"/>
    <property type="molecule type" value="Genomic_DNA"/>
</dbReference>
<reference evidence="1 2" key="1">
    <citation type="submission" date="2015-07" db="EMBL/GenBank/DDBJ databases">
        <authorList>
            <person name="Noorani M."/>
        </authorList>
    </citation>
    <scope>NUCLEOTIDE SEQUENCE [LARGE SCALE GENOMIC DNA]</scope>
    <source>
        <strain evidence="1">BBA 69670</strain>
    </source>
</reference>
<evidence type="ECO:0008006" key="3">
    <source>
        <dbReference type="Google" id="ProtNLM"/>
    </source>
</evidence>
<dbReference type="AlphaFoldDB" id="A0A0K6GDJ3"/>
<evidence type="ECO:0000313" key="2">
    <source>
        <dbReference type="Proteomes" id="UP000044841"/>
    </source>
</evidence>
<sequence>MDTTVSLPPLQGLFEGDEETSSACVRLPPLENQAELLVSILGQMLIQAPSLEERTHVAKFINRWATNQAILELGRSHLGQLVEYFRRLDALSSTSSPFPVDSIQFDSMIATPTSHPEAEKQSLIRDNYRCMLSGAVDNRAFKSLPLVRAETSATNKSVGNTQCCHILTKHACCGHVEEAKYGDKLHNWTITHLFGSTHEDRMAGHGIHDLRNTPTLERGIHTCFTRFLIWLEPTGYDLRGKDNSVYRRLPDVFSFSNTSLDLPLPNPRYLAIHTACARVVTLSGATDYIEELVGRGDSAELSYYPLRISSLVGF</sequence>
<organism evidence="1 2">
    <name type="scientific">Rhizoctonia solani</name>
    <dbReference type="NCBI Taxonomy" id="456999"/>
    <lineage>
        <taxon>Eukaryota</taxon>
        <taxon>Fungi</taxon>
        <taxon>Dikarya</taxon>
        <taxon>Basidiomycota</taxon>
        <taxon>Agaricomycotina</taxon>
        <taxon>Agaricomycetes</taxon>
        <taxon>Cantharellales</taxon>
        <taxon>Ceratobasidiaceae</taxon>
        <taxon>Rhizoctonia</taxon>
    </lineage>
</organism>
<evidence type="ECO:0000313" key="1">
    <source>
        <dbReference type="EMBL" id="CUA76545.1"/>
    </source>
</evidence>
<protein>
    <recommendedName>
        <fullName evidence="3">HNH nuclease domain-containing protein</fullName>
    </recommendedName>
</protein>
<gene>
    <name evidence="1" type="ORF">RSOLAG22IIIB_12362</name>
</gene>
<keyword evidence="2" id="KW-1185">Reference proteome</keyword>
<accession>A0A0K6GDJ3</accession>
<dbReference type="Proteomes" id="UP000044841">
    <property type="component" value="Unassembled WGS sequence"/>
</dbReference>
<proteinExistence type="predicted"/>
<name>A0A0K6GDJ3_9AGAM</name>